<dbReference type="Proteomes" id="UP000275408">
    <property type="component" value="Unassembled WGS sequence"/>
</dbReference>
<reference evidence="2 3" key="1">
    <citation type="journal article" date="2018" name="Sci. Rep.">
        <title>Comparative analysis of the Pocillopora damicornis genome highlights role of immune system in coral evolution.</title>
        <authorList>
            <person name="Cunning R."/>
            <person name="Bay R.A."/>
            <person name="Gillette P."/>
            <person name="Baker A.C."/>
            <person name="Traylor-Knowles N."/>
        </authorList>
    </citation>
    <scope>NUCLEOTIDE SEQUENCE [LARGE SCALE GENOMIC DNA]</scope>
    <source>
        <strain evidence="2">RSMAS</strain>
        <tissue evidence="2">Whole animal</tissue>
    </source>
</reference>
<keyword evidence="3" id="KW-1185">Reference proteome</keyword>
<sequence length="236" mass="26489">MKVMESWKITLSKHSEESGGSLSNFTFHVHQVVWCYRKTKNGKEKTYFKAHITDVWDNAVAVTEISSTAVDETSSDKSVINENKEVVVVVVVARATTVLKAIPRDCSFHGTLETAMLLRKLLQVNRNEQMQKIPKRMANNMLKSRPKVSMKSSMANGKVQKLTKTRKPNNSAKPVNKFKATAVLPYVKGLSEQLRCCLQGARTVLKSETMPRSQLVQPKDTVDPAKQDGVVYRIPI</sequence>
<comment type="caution">
    <text evidence="2">The sequence shown here is derived from an EMBL/GenBank/DDBJ whole genome shotgun (WGS) entry which is preliminary data.</text>
</comment>
<evidence type="ECO:0000256" key="1">
    <source>
        <dbReference type="SAM" id="MobiDB-lite"/>
    </source>
</evidence>
<evidence type="ECO:0000313" key="3">
    <source>
        <dbReference type="Proteomes" id="UP000275408"/>
    </source>
</evidence>
<name>A0A3M6U5C9_POCDA</name>
<accession>A0A3M6U5C9</accession>
<dbReference type="AlphaFoldDB" id="A0A3M6U5C9"/>
<protein>
    <submittedName>
        <fullName evidence="2">Uncharacterized protein</fullName>
    </submittedName>
</protein>
<feature type="region of interest" description="Disordered" evidence="1">
    <location>
        <begin position="147"/>
        <end position="174"/>
    </location>
</feature>
<gene>
    <name evidence="2" type="ORF">pdam_00001624</name>
</gene>
<evidence type="ECO:0000313" key="2">
    <source>
        <dbReference type="EMBL" id="RMX48769.1"/>
    </source>
</evidence>
<dbReference type="EMBL" id="RCHS01002239">
    <property type="protein sequence ID" value="RMX48769.1"/>
    <property type="molecule type" value="Genomic_DNA"/>
</dbReference>
<proteinExistence type="predicted"/>
<organism evidence="2 3">
    <name type="scientific">Pocillopora damicornis</name>
    <name type="common">Cauliflower coral</name>
    <name type="synonym">Millepora damicornis</name>
    <dbReference type="NCBI Taxonomy" id="46731"/>
    <lineage>
        <taxon>Eukaryota</taxon>
        <taxon>Metazoa</taxon>
        <taxon>Cnidaria</taxon>
        <taxon>Anthozoa</taxon>
        <taxon>Hexacorallia</taxon>
        <taxon>Scleractinia</taxon>
        <taxon>Astrocoeniina</taxon>
        <taxon>Pocilloporidae</taxon>
        <taxon>Pocillopora</taxon>
    </lineage>
</organism>
<dbReference type="OrthoDB" id="8963429at2759"/>